<reference evidence="1 2" key="1">
    <citation type="submission" date="2019-05" db="EMBL/GenBank/DDBJ databases">
        <authorList>
            <person name="Zhang J.-Y."/>
            <person name="Feg X."/>
            <person name="Du Z.-J."/>
        </authorList>
    </citation>
    <scope>NUCLEOTIDE SEQUENCE [LARGE SCALE GENOMIC DNA]</scope>
    <source>
        <strain evidence="1 2">RZ26</strain>
    </source>
</reference>
<sequence>MNNKPKKNKLSLKVLVFLFLGSLAYAVYDYFKPFKVQEGVVVAKTSTPEYFDYGSVTDSIYCNDFFKFRIPILKGHEAQYKQYDYIEKTIYERDSVPAQPLLASEVNDNDLLFVIPELEKIDIVKSYKEEGSFEKWQSYQSEKSKRERFGADYQLIIRVHNLSGSSMHGYLNQFGNLHNPNYGSPNTKEISGVFFKELHGVENNGDGSPGKVMFQMLGGKNKNIITYSTEIKGFAVSIELFYLNEEQKDVLLEMVDGIHFH</sequence>
<organism evidence="1 2">
    <name type="scientific">Maribacter algarum</name>
    <name type="common">ex Zhang et al. 2020</name>
    <dbReference type="NCBI Taxonomy" id="2578118"/>
    <lineage>
        <taxon>Bacteria</taxon>
        <taxon>Pseudomonadati</taxon>
        <taxon>Bacteroidota</taxon>
        <taxon>Flavobacteriia</taxon>
        <taxon>Flavobacteriales</taxon>
        <taxon>Flavobacteriaceae</taxon>
        <taxon>Maribacter</taxon>
    </lineage>
</organism>
<evidence type="ECO:0000313" key="2">
    <source>
        <dbReference type="Proteomes" id="UP000310314"/>
    </source>
</evidence>
<dbReference type="Proteomes" id="UP000310314">
    <property type="component" value="Unassembled WGS sequence"/>
</dbReference>
<accession>A0A5S3PHK0</accession>
<proteinExistence type="predicted"/>
<keyword evidence="2" id="KW-1185">Reference proteome</keyword>
<comment type="caution">
    <text evidence="1">The sequence shown here is derived from an EMBL/GenBank/DDBJ whole genome shotgun (WGS) entry which is preliminary data.</text>
</comment>
<name>A0A5S3PHK0_9FLAO</name>
<dbReference type="EMBL" id="VATY01000004">
    <property type="protein sequence ID" value="TMM53738.1"/>
    <property type="molecule type" value="Genomic_DNA"/>
</dbReference>
<dbReference type="OrthoDB" id="9180224at2"/>
<dbReference type="AlphaFoldDB" id="A0A5S3PHK0"/>
<gene>
    <name evidence="1" type="ORF">FEE95_17725</name>
</gene>
<evidence type="ECO:0000313" key="1">
    <source>
        <dbReference type="EMBL" id="TMM53738.1"/>
    </source>
</evidence>
<dbReference type="RefSeq" id="WP_138659362.1">
    <property type="nucleotide sequence ID" value="NZ_VATY01000004.1"/>
</dbReference>
<protein>
    <submittedName>
        <fullName evidence="1">Uncharacterized protein</fullName>
    </submittedName>
</protein>